<evidence type="ECO:0000313" key="3">
    <source>
        <dbReference type="Proteomes" id="UP001642409"/>
    </source>
</evidence>
<organism evidence="1">
    <name type="scientific">Hexamita inflata</name>
    <dbReference type="NCBI Taxonomy" id="28002"/>
    <lineage>
        <taxon>Eukaryota</taxon>
        <taxon>Metamonada</taxon>
        <taxon>Diplomonadida</taxon>
        <taxon>Hexamitidae</taxon>
        <taxon>Hexamitinae</taxon>
        <taxon>Hexamita</taxon>
    </lineage>
</organism>
<evidence type="ECO:0000313" key="1">
    <source>
        <dbReference type="EMBL" id="CAI9925324.1"/>
    </source>
</evidence>
<proteinExistence type="predicted"/>
<accession>A0AA86NUV3</accession>
<reference evidence="1" key="1">
    <citation type="submission" date="2023-06" db="EMBL/GenBank/DDBJ databases">
        <authorList>
            <person name="Kurt Z."/>
        </authorList>
    </citation>
    <scope>NUCLEOTIDE SEQUENCE</scope>
</reference>
<dbReference type="Proteomes" id="UP001642409">
    <property type="component" value="Unassembled WGS sequence"/>
</dbReference>
<protein>
    <submittedName>
        <fullName evidence="2">Hypothetical_protein</fullName>
    </submittedName>
</protein>
<dbReference type="AlphaFoldDB" id="A0AA86NUV3"/>
<keyword evidence="3" id="KW-1185">Reference proteome</keyword>
<sequence length="247" mass="29484">MKNSEYVRNIMKIICNTIHDNQCQDWDFNQMREIILRNNLNTLIQYQRKQTLFGEAINSLNVPRQKVSHDYIEVILPMCQLKFPPQLIQQVCNLVSELDIQKERESVVFQEVKYGLQSIFNPKLFDFIGIRQKVIAQRRKETLRSVLMPEFRFKLKLCVEIYENVKKQLNIEQNKFINHEISVNQLEDNVNQILTFVDQQTNKNQEEELKNLINKLYDQEEINESRIPDSILITNEELTKLINQLNK</sequence>
<comment type="caution">
    <text evidence="1">The sequence shown here is derived from an EMBL/GenBank/DDBJ whole genome shotgun (WGS) entry which is preliminary data.</text>
</comment>
<name>A0AA86NUV3_9EUKA</name>
<dbReference type="EMBL" id="CAXDID020000056">
    <property type="protein sequence ID" value="CAL6007669.1"/>
    <property type="molecule type" value="Genomic_DNA"/>
</dbReference>
<gene>
    <name evidence="1" type="ORF">HINF_LOCUS12969</name>
    <name evidence="2" type="ORF">HINF_LOCUS20747</name>
</gene>
<reference evidence="2 3" key="2">
    <citation type="submission" date="2024-07" db="EMBL/GenBank/DDBJ databases">
        <authorList>
            <person name="Akdeniz Z."/>
        </authorList>
    </citation>
    <scope>NUCLEOTIDE SEQUENCE [LARGE SCALE GENOMIC DNA]</scope>
</reference>
<dbReference type="EMBL" id="CATOUU010000341">
    <property type="protein sequence ID" value="CAI9925324.1"/>
    <property type="molecule type" value="Genomic_DNA"/>
</dbReference>
<evidence type="ECO:0000313" key="2">
    <source>
        <dbReference type="EMBL" id="CAL6007669.1"/>
    </source>
</evidence>